<protein>
    <recommendedName>
        <fullName evidence="1">Endonuclease/exonuclease/phosphatase domain-containing protein</fullName>
    </recommendedName>
</protein>
<dbReference type="AlphaFoldDB" id="A0A9R0JZ62"/>
<dbReference type="Pfam" id="PF03372">
    <property type="entry name" value="Exo_endo_phos"/>
    <property type="match status" value="1"/>
</dbReference>
<dbReference type="KEGG" id="soe:110792022"/>
<dbReference type="GeneID" id="110792022"/>
<reference evidence="3" key="2">
    <citation type="submission" date="2025-08" db="UniProtKB">
        <authorList>
            <consortium name="RefSeq"/>
        </authorList>
    </citation>
    <scope>IDENTIFICATION</scope>
    <source>
        <tissue evidence="3">Leaf</tissue>
    </source>
</reference>
<dbReference type="InterPro" id="IPR005135">
    <property type="entry name" value="Endo/exonuclease/phosphatase"/>
</dbReference>
<accession>A0A9R0JZ62</accession>
<organism evidence="2 3">
    <name type="scientific">Spinacia oleracea</name>
    <name type="common">Spinach</name>
    <dbReference type="NCBI Taxonomy" id="3562"/>
    <lineage>
        <taxon>Eukaryota</taxon>
        <taxon>Viridiplantae</taxon>
        <taxon>Streptophyta</taxon>
        <taxon>Embryophyta</taxon>
        <taxon>Tracheophyta</taxon>
        <taxon>Spermatophyta</taxon>
        <taxon>Magnoliopsida</taxon>
        <taxon>eudicotyledons</taxon>
        <taxon>Gunneridae</taxon>
        <taxon>Pentapetalae</taxon>
        <taxon>Caryophyllales</taxon>
        <taxon>Chenopodiaceae</taxon>
        <taxon>Chenopodioideae</taxon>
        <taxon>Anserineae</taxon>
        <taxon>Spinacia</taxon>
    </lineage>
</organism>
<evidence type="ECO:0000259" key="1">
    <source>
        <dbReference type="Pfam" id="PF03372"/>
    </source>
</evidence>
<evidence type="ECO:0000313" key="3">
    <source>
        <dbReference type="RefSeq" id="XP_021852505.2"/>
    </source>
</evidence>
<reference evidence="2" key="1">
    <citation type="journal article" date="2021" name="Nat. Commun.">
        <title>Genomic analyses provide insights into spinach domestication and the genetic basis of agronomic traits.</title>
        <authorList>
            <person name="Cai X."/>
            <person name="Sun X."/>
            <person name="Xu C."/>
            <person name="Sun H."/>
            <person name="Wang X."/>
            <person name="Ge C."/>
            <person name="Zhang Z."/>
            <person name="Wang Q."/>
            <person name="Fei Z."/>
            <person name="Jiao C."/>
            <person name="Wang Q."/>
        </authorList>
    </citation>
    <scope>NUCLEOTIDE SEQUENCE [LARGE SCALE GENOMIC DNA]</scope>
    <source>
        <strain evidence="2">cv. Varoflay</strain>
    </source>
</reference>
<feature type="domain" description="Endonuclease/exonuclease/phosphatase" evidence="1">
    <location>
        <begin position="36"/>
        <end position="241"/>
    </location>
</feature>
<dbReference type="PANTHER" id="PTHR35218:SF9">
    <property type="entry name" value="ENDONUCLEASE_EXONUCLEASE_PHOSPHATASE DOMAIN-CONTAINING PROTEIN"/>
    <property type="match status" value="1"/>
</dbReference>
<dbReference type="Proteomes" id="UP000813463">
    <property type="component" value="Chromosome 4"/>
</dbReference>
<gene>
    <name evidence="3" type="primary">LOC110792022</name>
</gene>
<sequence>MRLVSQAYLTSLSLIPVSIEDRIPNLAPDSLPISCMVWNVQGAGSQAFVAALKELTRSHQPNVLVLVETHMGGQQAQKISSILGYTGHSRVDAQGFSGGIWVYWRPELVTVDPILKHNQHITMDIKRVGATPWYFAAVYASPDPSKRKELWDDLKAFATTHNKPWLIAGDFNDTRFPSERNSSCHETTRRSAFFNEWVEDMQLIEVEFSGAAHTWARGLTPETRRSGRLDRALCNVEWGSRFESAKMKHLPAVQSDHCPLLISLNGFAPLQLMNKPFRFQAAWLTHEKFSEFISEKWDKNGALVPSLANLSLNLQVWNKEIFGNIFHQKKTLIARISGIQKIVAEQPDRGLLKLEAKLRRELDDILEKEEVFWYQKSRVEWLKNGDRNTSYFNLSTIVRRWQNRITAIIKDFNDVWITDKEMVRAHFVEFYSKLFTEEGSNHQGDIPSDIFQELPLTEWTTLSKPFSPVEIDIAVKQLGALKAPGPDGIQGIFYQKHWNLVATNVHKMALDVLAGKGMPEHLNETHIVLIPKTDHPEYASQFRPIGLCNVA</sequence>
<proteinExistence type="predicted"/>
<evidence type="ECO:0000313" key="2">
    <source>
        <dbReference type="Proteomes" id="UP000813463"/>
    </source>
</evidence>
<dbReference type="RefSeq" id="XP_021852505.2">
    <property type="nucleotide sequence ID" value="XM_021996813.2"/>
</dbReference>
<dbReference type="PANTHER" id="PTHR35218">
    <property type="entry name" value="RNASE H DOMAIN-CONTAINING PROTEIN"/>
    <property type="match status" value="1"/>
</dbReference>
<dbReference type="SUPFAM" id="SSF56219">
    <property type="entry name" value="DNase I-like"/>
    <property type="match status" value="1"/>
</dbReference>
<dbReference type="InterPro" id="IPR036691">
    <property type="entry name" value="Endo/exonu/phosph_ase_sf"/>
</dbReference>
<dbReference type="Gene3D" id="3.60.10.10">
    <property type="entry name" value="Endonuclease/exonuclease/phosphatase"/>
    <property type="match status" value="1"/>
</dbReference>
<keyword evidence="2" id="KW-1185">Reference proteome</keyword>
<name>A0A9R0JZ62_SPIOL</name>
<dbReference type="GO" id="GO:0003824">
    <property type="term" value="F:catalytic activity"/>
    <property type="evidence" value="ECO:0007669"/>
    <property type="project" value="InterPro"/>
</dbReference>